<dbReference type="SUPFAM" id="SSF55347">
    <property type="entry name" value="Glyceraldehyde-3-phosphate dehydrogenase-like, C-terminal domain"/>
    <property type="match status" value="1"/>
</dbReference>
<gene>
    <name evidence="4" type="ORF">GCM10007977_042250</name>
</gene>
<dbReference type="InterPro" id="IPR000683">
    <property type="entry name" value="Gfo/Idh/MocA-like_OxRdtase_N"/>
</dbReference>
<dbReference type="Proteomes" id="UP000642070">
    <property type="component" value="Unassembled WGS sequence"/>
</dbReference>
<dbReference type="SUPFAM" id="SSF51735">
    <property type="entry name" value="NAD(P)-binding Rossmann-fold domains"/>
    <property type="match status" value="1"/>
</dbReference>
<protein>
    <submittedName>
        <fullName evidence="4">Dehydrogenase MviM</fullName>
    </submittedName>
</protein>
<accession>A0A917TU79</accession>
<evidence type="ECO:0000259" key="2">
    <source>
        <dbReference type="Pfam" id="PF01408"/>
    </source>
</evidence>
<dbReference type="Pfam" id="PF01408">
    <property type="entry name" value="GFO_IDH_MocA"/>
    <property type="match status" value="1"/>
</dbReference>
<dbReference type="InterPro" id="IPR036291">
    <property type="entry name" value="NAD(P)-bd_dom_sf"/>
</dbReference>
<dbReference type="Gene3D" id="3.40.50.720">
    <property type="entry name" value="NAD(P)-binding Rossmann-like Domain"/>
    <property type="match status" value="1"/>
</dbReference>
<sequence>MTGPIGIGQLGAGFIGQVHSLSYRLAAMARHRVPAGIRLVSLADTDAALRREVADRYGWETVTDDWRSIVDDPDVRLFVNAGPNALHGAPSIAAARNGKHVLCEKPLARTADEAFDTYRRVETTGVLHQCAFMYRFIPAIRHAHELIAAGELGEVLHFRSRFLMSFALDQGLPMSWRLDKAAAGAGALGDLGSHHIDLARFLVAEPVAVAAHAQTFIHDRPGGRVSNDDSFAAIARLANGATASFEASRVAGGHGLSSRIEIDGTRGSLLFDLERLNELSVSLAGAQGFRTFLVTAPEHPWADFLFPVGVQGQHPIGWEVCFAHQAQTMLRAIDSGERLPDTAPTFRDGYRVAEVVDSIDRAAGSGSWEPVTYREVDRQA</sequence>
<evidence type="ECO:0000259" key="3">
    <source>
        <dbReference type="Pfam" id="PF22725"/>
    </source>
</evidence>
<evidence type="ECO:0000256" key="1">
    <source>
        <dbReference type="ARBA" id="ARBA00023002"/>
    </source>
</evidence>
<dbReference type="PANTHER" id="PTHR43818">
    <property type="entry name" value="BCDNA.GH03377"/>
    <property type="match status" value="1"/>
</dbReference>
<dbReference type="AlphaFoldDB" id="A0A917TU79"/>
<dbReference type="EMBL" id="BMPI01000019">
    <property type="protein sequence ID" value="GGM36398.1"/>
    <property type="molecule type" value="Genomic_DNA"/>
</dbReference>
<dbReference type="GO" id="GO:0016491">
    <property type="term" value="F:oxidoreductase activity"/>
    <property type="evidence" value="ECO:0007669"/>
    <property type="project" value="UniProtKB-KW"/>
</dbReference>
<evidence type="ECO:0000313" key="5">
    <source>
        <dbReference type="Proteomes" id="UP000642070"/>
    </source>
</evidence>
<dbReference type="InterPro" id="IPR055170">
    <property type="entry name" value="GFO_IDH_MocA-like_dom"/>
</dbReference>
<reference evidence="4" key="1">
    <citation type="journal article" date="2014" name="Int. J. Syst. Evol. Microbiol.">
        <title>Complete genome sequence of Corynebacterium casei LMG S-19264T (=DSM 44701T), isolated from a smear-ripened cheese.</title>
        <authorList>
            <consortium name="US DOE Joint Genome Institute (JGI-PGF)"/>
            <person name="Walter F."/>
            <person name="Albersmeier A."/>
            <person name="Kalinowski J."/>
            <person name="Ruckert C."/>
        </authorList>
    </citation>
    <scope>NUCLEOTIDE SEQUENCE</scope>
    <source>
        <strain evidence="4">JCM 19831</strain>
    </source>
</reference>
<organism evidence="4 5">
    <name type="scientific">Dactylosporangium sucinum</name>
    <dbReference type="NCBI Taxonomy" id="1424081"/>
    <lineage>
        <taxon>Bacteria</taxon>
        <taxon>Bacillati</taxon>
        <taxon>Actinomycetota</taxon>
        <taxon>Actinomycetes</taxon>
        <taxon>Micromonosporales</taxon>
        <taxon>Micromonosporaceae</taxon>
        <taxon>Dactylosporangium</taxon>
    </lineage>
</organism>
<feature type="domain" description="GFO/IDH/MocA-like oxidoreductase" evidence="3">
    <location>
        <begin position="140"/>
        <end position="269"/>
    </location>
</feature>
<feature type="domain" description="Gfo/Idh/MocA-like oxidoreductase N-terminal" evidence="2">
    <location>
        <begin position="7"/>
        <end position="129"/>
    </location>
</feature>
<reference evidence="4" key="2">
    <citation type="submission" date="2020-09" db="EMBL/GenBank/DDBJ databases">
        <authorList>
            <person name="Sun Q."/>
            <person name="Ohkuma M."/>
        </authorList>
    </citation>
    <scope>NUCLEOTIDE SEQUENCE</scope>
    <source>
        <strain evidence="4">JCM 19831</strain>
    </source>
</reference>
<dbReference type="RefSeq" id="WP_190251611.1">
    <property type="nucleotide sequence ID" value="NZ_BMPI01000019.1"/>
</dbReference>
<dbReference type="Gene3D" id="3.30.360.10">
    <property type="entry name" value="Dihydrodipicolinate Reductase, domain 2"/>
    <property type="match status" value="1"/>
</dbReference>
<proteinExistence type="predicted"/>
<dbReference type="Pfam" id="PF22725">
    <property type="entry name" value="GFO_IDH_MocA_C3"/>
    <property type="match status" value="1"/>
</dbReference>
<dbReference type="PANTHER" id="PTHR43818:SF11">
    <property type="entry name" value="BCDNA.GH03377"/>
    <property type="match status" value="1"/>
</dbReference>
<dbReference type="InterPro" id="IPR050463">
    <property type="entry name" value="Gfo/Idh/MocA_oxidrdct_glycsds"/>
</dbReference>
<evidence type="ECO:0000313" key="4">
    <source>
        <dbReference type="EMBL" id="GGM36398.1"/>
    </source>
</evidence>
<comment type="caution">
    <text evidence="4">The sequence shown here is derived from an EMBL/GenBank/DDBJ whole genome shotgun (WGS) entry which is preliminary data.</text>
</comment>
<keyword evidence="5" id="KW-1185">Reference proteome</keyword>
<keyword evidence="1" id="KW-0560">Oxidoreductase</keyword>
<name>A0A917TU79_9ACTN</name>
<dbReference type="GO" id="GO:0000166">
    <property type="term" value="F:nucleotide binding"/>
    <property type="evidence" value="ECO:0007669"/>
    <property type="project" value="InterPro"/>
</dbReference>